<dbReference type="PRINTS" id="PR00320">
    <property type="entry name" value="GPROTEINBRPT"/>
</dbReference>
<dbReference type="PROSITE" id="PS00678">
    <property type="entry name" value="WD_REPEATS_1"/>
    <property type="match status" value="1"/>
</dbReference>
<dbReference type="InterPro" id="IPR016346">
    <property type="entry name" value="G-protein_beta_1-5"/>
</dbReference>
<dbReference type="InterPro" id="IPR010750">
    <property type="entry name" value="SGF29_tudor-like_dom"/>
</dbReference>
<accession>A0ABP9Y848</accession>
<name>A0ABP9Y848_9FUNG</name>
<dbReference type="InterPro" id="IPR047287">
    <property type="entry name" value="Tudor_SGF29_rpt2"/>
</dbReference>
<feature type="repeat" description="WD" evidence="5">
    <location>
        <begin position="429"/>
        <end position="470"/>
    </location>
</feature>
<comment type="caution">
    <text evidence="7">The sequence shown here is derived from an EMBL/GenBank/DDBJ whole genome shotgun (WGS) entry which is preliminary data.</text>
</comment>
<evidence type="ECO:0000313" key="7">
    <source>
        <dbReference type="EMBL" id="GAA5803157.1"/>
    </source>
</evidence>
<evidence type="ECO:0000313" key="8">
    <source>
        <dbReference type="Proteomes" id="UP001476247"/>
    </source>
</evidence>
<dbReference type="CDD" id="cd20393">
    <property type="entry name" value="Tudor_SGF29_rpt1"/>
    <property type="match status" value="1"/>
</dbReference>
<feature type="repeat" description="WD" evidence="5">
    <location>
        <begin position="257"/>
        <end position="298"/>
    </location>
</feature>
<dbReference type="InterPro" id="IPR001632">
    <property type="entry name" value="WD40_G-protein_beta-like"/>
</dbReference>
<protein>
    <recommendedName>
        <fullName evidence="6">SGF29 C-terminal domain-containing protein</fullName>
    </recommendedName>
</protein>
<dbReference type="Gene3D" id="2.30.30.140">
    <property type="match status" value="1"/>
</dbReference>
<evidence type="ECO:0000256" key="1">
    <source>
        <dbReference type="ARBA" id="ARBA00009768"/>
    </source>
</evidence>
<dbReference type="InterPro" id="IPR047288">
    <property type="entry name" value="Tudor_SGF29_rpt1"/>
</dbReference>
<dbReference type="CDD" id="cd20394">
    <property type="entry name" value="Tudor_SGF29_rpt2"/>
    <property type="match status" value="1"/>
</dbReference>
<feature type="repeat" description="WD" evidence="5">
    <location>
        <begin position="515"/>
        <end position="547"/>
    </location>
</feature>
<dbReference type="InterPro" id="IPR036322">
    <property type="entry name" value="WD40_repeat_dom_sf"/>
</dbReference>
<dbReference type="Gene3D" id="2.130.10.10">
    <property type="entry name" value="YVTN repeat-like/Quinoprotein amine dehydrogenase"/>
    <property type="match status" value="1"/>
</dbReference>
<comment type="similarity">
    <text evidence="1">Belongs to the WD repeat G protein beta family.</text>
</comment>
<evidence type="ECO:0000256" key="2">
    <source>
        <dbReference type="ARBA" id="ARBA00022574"/>
    </source>
</evidence>
<dbReference type="PRINTS" id="PR00319">
    <property type="entry name" value="GPROTEINB"/>
</dbReference>
<evidence type="ECO:0000256" key="3">
    <source>
        <dbReference type="ARBA" id="ARBA00022737"/>
    </source>
</evidence>
<dbReference type="PROSITE" id="PS50082">
    <property type="entry name" value="WD_REPEATS_2"/>
    <property type="match status" value="5"/>
</dbReference>
<dbReference type="InterPro" id="IPR001680">
    <property type="entry name" value="WD40_rpt"/>
</dbReference>
<dbReference type="CDD" id="cd00200">
    <property type="entry name" value="WD40"/>
    <property type="match status" value="1"/>
</dbReference>
<keyword evidence="3" id="KW-0677">Repeat</keyword>
<dbReference type="InterPro" id="IPR020472">
    <property type="entry name" value="WD40_PAC1"/>
</dbReference>
<feature type="repeat" description="WD" evidence="5">
    <location>
        <begin position="386"/>
        <end position="428"/>
    </location>
</feature>
<sequence length="547" mass="61185">MERKSRSSRSHDEEASLWKQICSSLIKLEVGITSLIHQKLKDNYRRGIELSLTESKTIGDIIEKISVLVALRDNEQDFKRKKRKLEIEDSSTINGGGSSHIITRGTTVAARQPKEKDKNEEWILAVVLQYHSDKNKYQVEDVDQDDFGQKQRYMLPPRYVIPVKSSEEAKLSPEIPAYQDVLALYPGTTCFYKATVIAPPSKSKEIKNYRVQFEDDNDEVKYIMPEHPIVCCTSIVHQVAQTVDSLQRLTLKVRRTLKGHLAKIYAMQWAADKRHIVSASQDGKLLVWDAYSTNKIYAIPLRSSWVMTCAYAPSGNFVASGGLDNVCSVFNLNQKESPIKPVRELSGHTGYLSCCRFLSDSQILTSSGDTTCVLWDVDSGAKMDEFIDHTGDVMSLSISANNPNIFVSGACDATAKIWDIRTKKCVQSFSGHESDINSVQFFPSGYAIGTGSDDASCRLFDLRADRELNIFTHEQVFSGVTSVAFSISGRLLFGGYDDYKCHVWDTLKGERVGMLSSHENRVSCLGVSNDGMALCTGSWDNLLKVWA</sequence>
<dbReference type="SMART" id="SM00320">
    <property type="entry name" value="WD40"/>
    <property type="match status" value="7"/>
</dbReference>
<reference evidence="7 8" key="1">
    <citation type="submission" date="2024-04" db="EMBL/GenBank/DDBJ databases">
        <title>genome sequences of Mucor flavus KT1a and Helicostylum pulchrum KT1b strains isolation_sourced from the surface of a dry-aged beef.</title>
        <authorList>
            <person name="Toyotome T."/>
            <person name="Hosono M."/>
            <person name="Torimaru M."/>
            <person name="Fukuda K."/>
            <person name="Mikami N."/>
        </authorList>
    </citation>
    <scope>NUCLEOTIDE SEQUENCE [LARGE SCALE GENOMIC DNA]</scope>
    <source>
        <strain evidence="7 8">KT1b</strain>
    </source>
</reference>
<dbReference type="InterPro" id="IPR015943">
    <property type="entry name" value="WD40/YVTN_repeat-like_dom_sf"/>
</dbReference>
<feature type="domain" description="SGF29 C-terminal" evidence="6">
    <location>
        <begin position="98"/>
        <end position="238"/>
    </location>
</feature>
<evidence type="ECO:0000256" key="5">
    <source>
        <dbReference type="PROSITE-ProRule" id="PRU00221"/>
    </source>
</evidence>
<dbReference type="PROSITE" id="PS50294">
    <property type="entry name" value="WD_REPEATS_REGION"/>
    <property type="match status" value="4"/>
</dbReference>
<gene>
    <name evidence="7" type="ORF">HPULCUR_008633</name>
</gene>
<organism evidence="7 8">
    <name type="scientific">Helicostylum pulchrum</name>
    <dbReference type="NCBI Taxonomy" id="562976"/>
    <lineage>
        <taxon>Eukaryota</taxon>
        <taxon>Fungi</taxon>
        <taxon>Fungi incertae sedis</taxon>
        <taxon>Mucoromycota</taxon>
        <taxon>Mucoromycotina</taxon>
        <taxon>Mucoromycetes</taxon>
        <taxon>Mucorales</taxon>
        <taxon>Mucorineae</taxon>
        <taxon>Mucoraceae</taxon>
        <taxon>Helicostylum</taxon>
    </lineage>
</organism>
<keyword evidence="8" id="KW-1185">Reference proteome</keyword>
<dbReference type="SUPFAM" id="SSF50978">
    <property type="entry name" value="WD40 repeat-like"/>
    <property type="match status" value="1"/>
</dbReference>
<proteinExistence type="inferred from homology"/>
<dbReference type="InterPro" id="IPR019775">
    <property type="entry name" value="WD40_repeat_CS"/>
</dbReference>
<dbReference type="PROSITE" id="PS51518">
    <property type="entry name" value="SGF29_C"/>
    <property type="match status" value="1"/>
</dbReference>
<evidence type="ECO:0000259" key="6">
    <source>
        <dbReference type="PROSITE" id="PS51518"/>
    </source>
</evidence>
<keyword evidence="4" id="KW-0807">Transducer</keyword>
<dbReference type="PANTHER" id="PTHR19850">
    <property type="entry name" value="GUANINE NUCLEOTIDE-BINDING PROTEIN BETA G PROTEIN BETA"/>
    <property type="match status" value="1"/>
</dbReference>
<dbReference type="Proteomes" id="UP001476247">
    <property type="component" value="Unassembled WGS sequence"/>
</dbReference>
<dbReference type="Pfam" id="PF25391">
    <property type="entry name" value="WD40_Gbeta"/>
    <property type="match status" value="1"/>
</dbReference>
<keyword evidence="2 5" id="KW-0853">WD repeat</keyword>
<evidence type="ECO:0000256" key="4">
    <source>
        <dbReference type="ARBA" id="ARBA00023224"/>
    </source>
</evidence>
<dbReference type="EMBL" id="BAABUJ010000026">
    <property type="protein sequence ID" value="GAA5803157.1"/>
    <property type="molecule type" value="Genomic_DNA"/>
</dbReference>
<feature type="repeat" description="WD" evidence="5">
    <location>
        <begin position="345"/>
        <end position="385"/>
    </location>
</feature>